<sequence length="99" mass="10370">MRKTFSMAAVVAVIATLLGTAPASAAAGRVVVFELEVIELTVYRNPDGCYKLPLAAHVLINETNDTVRIYGDPFCLTPSLSVAPDYGSHVAPGSGSFSV</sequence>
<dbReference type="EMBL" id="CP015163">
    <property type="protein sequence ID" value="AXB48011.1"/>
    <property type="molecule type" value="Genomic_DNA"/>
</dbReference>
<evidence type="ECO:0000313" key="2">
    <source>
        <dbReference type="EMBL" id="AXB48011.1"/>
    </source>
</evidence>
<gene>
    <name evidence="2" type="ORF">A4R43_40835</name>
</gene>
<protein>
    <submittedName>
        <fullName evidence="2">Uncharacterized protein</fullName>
    </submittedName>
</protein>
<evidence type="ECO:0000313" key="3">
    <source>
        <dbReference type="Proteomes" id="UP000250434"/>
    </source>
</evidence>
<dbReference type="KEGG" id="aab:A4R43_40835"/>
<feature type="chain" id="PRO_5016848664" evidence="1">
    <location>
        <begin position="26"/>
        <end position="99"/>
    </location>
</feature>
<reference evidence="2 3" key="1">
    <citation type="submission" date="2016-04" db="EMBL/GenBank/DDBJ databases">
        <title>Complete genome sequence and analysis of deep-sea sediment isolate, Amycolatopsis sp. WP1.</title>
        <authorList>
            <person name="Wang H."/>
            <person name="Chen S."/>
            <person name="Wu Q."/>
        </authorList>
    </citation>
    <scope>NUCLEOTIDE SEQUENCE [LARGE SCALE GENOMIC DNA]</scope>
    <source>
        <strain evidence="2 3">WP1</strain>
    </source>
</reference>
<keyword evidence="3" id="KW-1185">Reference proteome</keyword>
<organism evidence="2 3">
    <name type="scientific">Amycolatopsis albispora</name>
    <dbReference type="NCBI Taxonomy" id="1804986"/>
    <lineage>
        <taxon>Bacteria</taxon>
        <taxon>Bacillati</taxon>
        <taxon>Actinomycetota</taxon>
        <taxon>Actinomycetes</taxon>
        <taxon>Pseudonocardiales</taxon>
        <taxon>Pseudonocardiaceae</taxon>
        <taxon>Amycolatopsis</taxon>
    </lineage>
</organism>
<dbReference type="Proteomes" id="UP000250434">
    <property type="component" value="Chromosome"/>
</dbReference>
<dbReference type="AlphaFoldDB" id="A0A344LIY7"/>
<accession>A0A344LIY7</accession>
<evidence type="ECO:0000256" key="1">
    <source>
        <dbReference type="SAM" id="SignalP"/>
    </source>
</evidence>
<proteinExistence type="predicted"/>
<keyword evidence="1" id="KW-0732">Signal</keyword>
<feature type="signal peptide" evidence="1">
    <location>
        <begin position="1"/>
        <end position="25"/>
    </location>
</feature>
<name>A0A344LIY7_9PSEU</name>